<name>A0A9J6QMT7_9FIRM</name>
<proteinExistence type="predicted"/>
<comment type="caution">
    <text evidence="2">The sequence shown here is derived from an EMBL/GenBank/DDBJ whole genome shotgun (WGS) entry which is preliminary data.</text>
</comment>
<protein>
    <submittedName>
        <fullName evidence="2">Uncharacterized protein</fullName>
    </submittedName>
</protein>
<feature type="transmembrane region" description="Helical" evidence="1">
    <location>
        <begin position="12"/>
        <end position="34"/>
    </location>
</feature>
<dbReference type="AlphaFoldDB" id="A0A9J6QMT7"/>
<sequence length="40" mass="4375">MKEKKKMPAGKRGAIVYWVGVLVLLAAVSIIYFLTGRAPV</sequence>
<dbReference type="EMBL" id="JAOSHN010000003">
    <property type="protein sequence ID" value="MCU7378489.1"/>
    <property type="molecule type" value="Genomic_DNA"/>
</dbReference>
<evidence type="ECO:0000313" key="3">
    <source>
        <dbReference type="Proteomes" id="UP001065549"/>
    </source>
</evidence>
<accession>A0A9J6QMT7</accession>
<keyword evidence="1" id="KW-0472">Membrane</keyword>
<organism evidence="2 3">
    <name type="scientific">Hominibacterium faecale</name>
    <dbReference type="NCBI Taxonomy" id="2839743"/>
    <lineage>
        <taxon>Bacteria</taxon>
        <taxon>Bacillati</taxon>
        <taxon>Bacillota</taxon>
        <taxon>Clostridia</taxon>
        <taxon>Peptostreptococcales</taxon>
        <taxon>Anaerovoracaceae</taxon>
        <taxon>Hominibacterium</taxon>
    </lineage>
</organism>
<keyword evidence="3" id="KW-1185">Reference proteome</keyword>
<keyword evidence="1" id="KW-0812">Transmembrane</keyword>
<evidence type="ECO:0000313" key="2">
    <source>
        <dbReference type="EMBL" id="MCU7378489.1"/>
    </source>
</evidence>
<gene>
    <name evidence="2" type="ORF">OBO34_08970</name>
</gene>
<dbReference type="RefSeq" id="WP_264473058.1">
    <property type="nucleotide sequence ID" value="NZ_JAOSHN010000003.1"/>
</dbReference>
<keyword evidence="1" id="KW-1133">Transmembrane helix</keyword>
<dbReference type="Proteomes" id="UP001065549">
    <property type="component" value="Unassembled WGS sequence"/>
</dbReference>
<reference evidence="2" key="1">
    <citation type="submission" date="2022-09" db="EMBL/GenBank/DDBJ databases">
        <title>Culturomic study of gut microbiota in children with autism spectrum disorder.</title>
        <authorList>
            <person name="Efimov B.A."/>
            <person name="Chaplin A.V."/>
            <person name="Sokolova S.R."/>
            <person name="Pikina A.P."/>
            <person name="Korzhanova M."/>
            <person name="Belova V."/>
            <person name="Korostin D."/>
        </authorList>
    </citation>
    <scope>NUCLEOTIDE SEQUENCE</scope>
    <source>
        <strain evidence="2">ASD5510</strain>
    </source>
</reference>
<evidence type="ECO:0000256" key="1">
    <source>
        <dbReference type="SAM" id="Phobius"/>
    </source>
</evidence>